<protein>
    <submittedName>
        <fullName evidence="1">Uncharacterized protein</fullName>
    </submittedName>
</protein>
<dbReference type="Proteomes" id="UP000765509">
    <property type="component" value="Unassembled WGS sequence"/>
</dbReference>
<dbReference type="AlphaFoldDB" id="A0A9Q3Q5T0"/>
<dbReference type="EMBL" id="AVOT02124297">
    <property type="protein sequence ID" value="MBW0586581.1"/>
    <property type="molecule type" value="Genomic_DNA"/>
</dbReference>
<evidence type="ECO:0000313" key="1">
    <source>
        <dbReference type="EMBL" id="MBW0586581.1"/>
    </source>
</evidence>
<proteinExistence type="predicted"/>
<keyword evidence="2" id="KW-1185">Reference proteome</keyword>
<sequence length="153" mass="16982">MMDTTIPPASSIPIMSFPKANLVKSTLALFDKSIHPNIPSSILTNGIHGPTLSEITSIFGDPVPPLIDSSQISSPIPNPPPPYKPRAVSPLPPTLPSRCDNHFNQIYKEFDRLFQHYVQDFHETAASSSNPTSFCCLRLSLHMVMEFYNQMSE</sequence>
<organism evidence="1 2">
    <name type="scientific">Austropuccinia psidii MF-1</name>
    <dbReference type="NCBI Taxonomy" id="1389203"/>
    <lineage>
        <taxon>Eukaryota</taxon>
        <taxon>Fungi</taxon>
        <taxon>Dikarya</taxon>
        <taxon>Basidiomycota</taxon>
        <taxon>Pucciniomycotina</taxon>
        <taxon>Pucciniomycetes</taxon>
        <taxon>Pucciniales</taxon>
        <taxon>Sphaerophragmiaceae</taxon>
        <taxon>Austropuccinia</taxon>
    </lineage>
</organism>
<gene>
    <name evidence="1" type="ORF">O181_126296</name>
</gene>
<evidence type="ECO:0000313" key="2">
    <source>
        <dbReference type="Proteomes" id="UP000765509"/>
    </source>
</evidence>
<reference evidence="1" key="1">
    <citation type="submission" date="2021-03" db="EMBL/GenBank/DDBJ databases">
        <title>Draft genome sequence of rust myrtle Austropuccinia psidii MF-1, a brazilian biotype.</title>
        <authorList>
            <person name="Quecine M.C."/>
            <person name="Pachon D.M.R."/>
            <person name="Bonatelli M.L."/>
            <person name="Correr F.H."/>
            <person name="Franceschini L.M."/>
            <person name="Leite T.F."/>
            <person name="Margarido G.R.A."/>
            <person name="Almeida C.A."/>
            <person name="Ferrarezi J.A."/>
            <person name="Labate C.A."/>
        </authorList>
    </citation>
    <scope>NUCLEOTIDE SEQUENCE</scope>
    <source>
        <strain evidence="1">MF-1</strain>
    </source>
</reference>
<name>A0A9Q3Q5T0_9BASI</name>
<comment type="caution">
    <text evidence="1">The sequence shown here is derived from an EMBL/GenBank/DDBJ whole genome shotgun (WGS) entry which is preliminary data.</text>
</comment>
<accession>A0A9Q3Q5T0</accession>